<comment type="similarity">
    <text evidence="1">Belongs to the class-IV pyridoxal-phosphate-dependent aminotransferase family.</text>
</comment>
<dbReference type="InterPro" id="IPR043131">
    <property type="entry name" value="BCAT-like_N"/>
</dbReference>
<dbReference type="GO" id="GO:0008483">
    <property type="term" value="F:transaminase activity"/>
    <property type="evidence" value="ECO:0007669"/>
    <property type="project" value="UniProtKB-KW"/>
</dbReference>
<dbReference type="Pfam" id="PF01063">
    <property type="entry name" value="Aminotran_4"/>
    <property type="match status" value="1"/>
</dbReference>
<evidence type="ECO:0000313" key="2">
    <source>
        <dbReference type="EMBL" id="MDG3003565.1"/>
    </source>
</evidence>
<dbReference type="InterPro" id="IPR050571">
    <property type="entry name" value="Class-IV_PLP-Dep_Aminotrnsfr"/>
</dbReference>
<dbReference type="InterPro" id="IPR043132">
    <property type="entry name" value="BCAT-like_C"/>
</dbReference>
<dbReference type="InterPro" id="IPR036038">
    <property type="entry name" value="Aminotransferase-like"/>
</dbReference>
<organism evidence="2 3">
    <name type="scientific">Paludisphaera mucosa</name>
    <dbReference type="NCBI Taxonomy" id="3030827"/>
    <lineage>
        <taxon>Bacteria</taxon>
        <taxon>Pseudomonadati</taxon>
        <taxon>Planctomycetota</taxon>
        <taxon>Planctomycetia</taxon>
        <taxon>Isosphaerales</taxon>
        <taxon>Isosphaeraceae</taxon>
        <taxon>Paludisphaera</taxon>
    </lineage>
</organism>
<evidence type="ECO:0000256" key="1">
    <source>
        <dbReference type="ARBA" id="ARBA00009320"/>
    </source>
</evidence>
<name>A0ABT6F842_9BACT</name>
<dbReference type="Proteomes" id="UP001216907">
    <property type="component" value="Unassembled WGS sequence"/>
</dbReference>
<gene>
    <name evidence="2" type="ORF">PZE19_07285</name>
</gene>
<dbReference type="Gene3D" id="3.30.470.10">
    <property type="match status" value="1"/>
</dbReference>
<dbReference type="EMBL" id="JARRAG010000001">
    <property type="protein sequence ID" value="MDG3003565.1"/>
    <property type="molecule type" value="Genomic_DNA"/>
</dbReference>
<dbReference type="PANTHER" id="PTHR42743:SF10">
    <property type="entry name" value="D-ALANINE AMINOTRANSFERASE"/>
    <property type="match status" value="1"/>
</dbReference>
<keyword evidence="2" id="KW-0808">Transferase</keyword>
<protein>
    <submittedName>
        <fullName evidence="2">Aminotransferase class IV</fullName>
    </submittedName>
</protein>
<dbReference type="InterPro" id="IPR001544">
    <property type="entry name" value="Aminotrans_IV"/>
</dbReference>
<comment type="caution">
    <text evidence="2">The sequence shown here is derived from an EMBL/GenBank/DDBJ whole genome shotgun (WGS) entry which is preliminary data.</text>
</comment>
<proteinExistence type="inferred from homology"/>
<dbReference type="PANTHER" id="PTHR42743">
    <property type="entry name" value="AMINO-ACID AMINOTRANSFERASE"/>
    <property type="match status" value="1"/>
</dbReference>
<evidence type="ECO:0000313" key="3">
    <source>
        <dbReference type="Proteomes" id="UP001216907"/>
    </source>
</evidence>
<keyword evidence="2" id="KW-0032">Aminotransferase</keyword>
<keyword evidence="3" id="KW-1185">Reference proteome</keyword>
<dbReference type="SUPFAM" id="SSF56752">
    <property type="entry name" value="D-aminoacid aminotransferase-like PLP-dependent enzymes"/>
    <property type="match status" value="1"/>
</dbReference>
<accession>A0ABT6F842</accession>
<dbReference type="RefSeq" id="WP_277859915.1">
    <property type="nucleotide sequence ID" value="NZ_JARRAG010000001.1"/>
</dbReference>
<sequence length="300" mass="33334">MGDLACVNGDLMAPEQATVPIYDRGFLFGDSVYEVCRIYQGRCWLEGDHLARLKRSLKELEFPPYDLDQLVARIYRTIRASFVKEGLVYVQITRGVAPRTHAFPHPPVKPTEVIIVRPYDDGPMAELRKSGVPIVSRPDIRWKRCDIKTTNLLGNVLANESAHREGAYEAVLIDAEGHVTEATHTSLLWVRDGRIEGTPEGHEILIGMTRHLTQRLVKKIDVPFVERRVTLAELLKADEVFLVGTSTEIMPVATIDGRPVGSGRPGPIAAKLQAAYTDDLNAWLAEAASYETKEAPAQVS</sequence>
<dbReference type="Gene3D" id="3.20.10.10">
    <property type="entry name" value="D-amino Acid Aminotransferase, subunit A, domain 2"/>
    <property type="match status" value="1"/>
</dbReference>
<reference evidence="2 3" key="1">
    <citation type="submission" date="2023-03" db="EMBL/GenBank/DDBJ databases">
        <title>Paludisphaera mucosa sp. nov. a novel planctomycete from northern fen.</title>
        <authorList>
            <person name="Ivanova A."/>
        </authorList>
    </citation>
    <scope>NUCLEOTIDE SEQUENCE [LARGE SCALE GENOMIC DNA]</scope>
    <source>
        <strain evidence="2 3">Pla2</strain>
    </source>
</reference>